<name>A0ABP0L1N8_9DINO</name>
<dbReference type="EMBL" id="CAXAMN010010902">
    <property type="protein sequence ID" value="CAK9033071.1"/>
    <property type="molecule type" value="Genomic_DNA"/>
</dbReference>
<dbReference type="Proteomes" id="UP001642484">
    <property type="component" value="Unassembled WGS sequence"/>
</dbReference>
<organism evidence="1 2">
    <name type="scientific">Durusdinium trenchii</name>
    <dbReference type="NCBI Taxonomy" id="1381693"/>
    <lineage>
        <taxon>Eukaryota</taxon>
        <taxon>Sar</taxon>
        <taxon>Alveolata</taxon>
        <taxon>Dinophyceae</taxon>
        <taxon>Suessiales</taxon>
        <taxon>Symbiodiniaceae</taxon>
        <taxon>Durusdinium</taxon>
    </lineage>
</organism>
<reference evidence="1 2" key="1">
    <citation type="submission" date="2024-02" db="EMBL/GenBank/DDBJ databases">
        <authorList>
            <person name="Chen Y."/>
            <person name="Shah S."/>
            <person name="Dougan E. K."/>
            <person name="Thang M."/>
            <person name="Chan C."/>
        </authorList>
    </citation>
    <scope>NUCLEOTIDE SEQUENCE [LARGE SCALE GENOMIC DNA]</scope>
</reference>
<gene>
    <name evidence="1" type="ORF">CCMP2556_LOCUS18926</name>
</gene>
<protein>
    <submittedName>
        <fullName evidence="1">Uncharacterized protein</fullName>
    </submittedName>
</protein>
<keyword evidence="2" id="KW-1185">Reference proteome</keyword>
<accession>A0ABP0L1N8</accession>
<sequence length="79" mass="9100">MEIDQPEPAGTTAVFLFLADLEHFVPVHWAWTSSELRFPDVTEYVAHESVWSQHAILIDILHNLVSARLSADWTLWNDL</sequence>
<feature type="non-terminal residue" evidence="1">
    <location>
        <position position="79"/>
    </location>
</feature>
<comment type="caution">
    <text evidence="1">The sequence shown here is derived from an EMBL/GenBank/DDBJ whole genome shotgun (WGS) entry which is preliminary data.</text>
</comment>
<proteinExistence type="predicted"/>
<evidence type="ECO:0000313" key="1">
    <source>
        <dbReference type="EMBL" id="CAK9033071.1"/>
    </source>
</evidence>
<evidence type="ECO:0000313" key="2">
    <source>
        <dbReference type="Proteomes" id="UP001642484"/>
    </source>
</evidence>